<evidence type="ECO:0000256" key="4">
    <source>
        <dbReference type="ARBA" id="ARBA00022525"/>
    </source>
</evidence>
<feature type="signal peptide" evidence="10">
    <location>
        <begin position="1"/>
        <end position="19"/>
    </location>
</feature>
<dbReference type="InterPro" id="IPR012334">
    <property type="entry name" value="Pectin_lyas_fold"/>
</dbReference>
<dbReference type="Gene3D" id="2.160.20.10">
    <property type="entry name" value="Single-stranded right-handed beta-helix, Pectin lyase-like"/>
    <property type="match status" value="1"/>
</dbReference>
<name>A0AAN9RT31_PHACN</name>
<evidence type="ECO:0000256" key="2">
    <source>
        <dbReference type="ARBA" id="ARBA00008834"/>
    </source>
</evidence>
<keyword evidence="12" id="KW-1185">Reference proteome</keyword>
<dbReference type="Pfam" id="PF00295">
    <property type="entry name" value="Glyco_hydro_28"/>
    <property type="match status" value="1"/>
</dbReference>
<evidence type="ECO:0008006" key="13">
    <source>
        <dbReference type="Google" id="ProtNLM"/>
    </source>
</evidence>
<dbReference type="InterPro" id="IPR011050">
    <property type="entry name" value="Pectin_lyase_fold/virulence"/>
</dbReference>
<keyword evidence="4" id="KW-0964">Secreted</keyword>
<feature type="chain" id="PRO_5042919282" description="Polygalacturonase" evidence="10">
    <location>
        <begin position="20"/>
        <end position="389"/>
    </location>
</feature>
<evidence type="ECO:0000256" key="3">
    <source>
        <dbReference type="ARBA" id="ARBA00022512"/>
    </source>
</evidence>
<evidence type="ECO:0000256" key="9">
    <source>
        <dbReference type="RuleBase" id="RU361169"/>
    </source>
</evidence>
<evidence type="ECO:0000256" key="8">
    <source>
        <dbReference type="PROSITE-ProRule" id="PRU10052"/>
    </source>
</evidence>
<evidence type="ECO:0000313" key="12">
    <source>
        <dbReference type="Proteomes" id="UP001374584"/>
    </source>
</evidence>
<keyword evidence="7" id="KW-0961">Cell wall biogenesis/degradation</keyword>
<evidence type="ECO:0000256" key="6">
    <source>
        <dbReference type="ARBA" id="ARBA00023295"/>
    </source>
</evidence>
<dbReference type="SUPFAM" id="SSF51126">
    <property type="entry name" value="Pectin lyase-like"/>
    <property type="match status" value="1"/>
</dbReference>
<evidence type="ECO:0000256" key="1">
    <source>
        <dbReference type="ARBA" id="ARBA00004191"/>
    </source>
</evidence>
<dbReference type="EMBL" id="JAYMYR010000001">
    <property type="protein sequence ID" value="KAK7382670.1"/>
    <property type="molecule type" value="Genomic_DNA"/>
</dbReference>
<dbReference type="GO" id="GO:0071555">
    <property type="term" value="P:cell wall organization"/>
    <property type="evidence" value="ECO:0007669"/>
    <property type="project" value="UniProtKB-KW"/>
</dbReference>
<evidence type="ECO:0000256" key="5">
    <source>
        <dbReference type="ARBA" id="ARBA00022801"/>
    </source>
</evidence>
<proteinExistence type="inferred from homology"/>
<protein>
    <recommendedName>
        <fullName evidence="13">Polygalacturonase</fullName>
    </recommendedName>
</protein>
<keyword evidence="6 9" id="KW-0326">Glycosidase</keyword>
<accession>A0AAN9RT31</accession>
<dbReference type="GO" id="GO:0005975">
    <property type="term" value="P:carbohydrate metabolic process"/>
    <property type="evidence" value="ECO:0007669"/>
    <property type="project" value="InterPro"/>
</dbReference>
<dbReference type="PANTHER" id="PTHR31375">
    <property type="match status" value="1"/>
</dbReference>
<comment type="caution">
    <text evidence="11">The sequence shown here is derived from an EMBL/GenBank/DDBJ whole genome shotgun (WGS) entry which is preliminary data.</text>
</comment>
<reference evidence="11 12" key="1">
    <citation type="submission" date="2024-01" db="EMBL/GenBank/DDBJ databases">
        <title>The genomes of 5 underutilized Papilionoideae crops provide insights into root nodulation and disease resistanc.</title>
        <authorList>
            <person name="Jiang F."/>
        </authorList>
    </citation>
    <scope>NUCLEOTIDE SEQUENCE [LARGE SCALE GENOMIC DNA]</scope>
    <source>
        <strain evidence="11">JINMINGXINNONG_FW02</strain>
        <tissue evidence="11">Leaves</tissue>
    </source>
</reference>
<feature type="active site" evidence="8">
    <location>
        <position position="241"/>
    </location>
</feature>
<comment type="subcellular location">
    <subcellularLocation>
        <location evidence="1">Secreted</location>
        <location evidence="1">Cell wall</location>
    </subcellularLocation>
</comment>
<dbReference type="Proteomes" id="UP001374584">
    <property type="component" value="Unassembled WGS sequence"/>
</dbReference>
<evidence type="ECO:0000313" key="11">
    <source>
        <dbReference type="EMBL" id="KAK7382670.1"/>
    </source>
</evidence>
<dbReference type="SMART" id="SM00710">
    <property type="entry name" value="PbH1"/>
    <property type="match status" value="4"/>
</dbReference>
<sequence>MQTLITWVLILCFVSPCFCERLMGSTNTYNVIDYGAQGDAKTDDSQAFLSAWQKTCSAQGASTLVIPSKGVFLLKKNIILKGPCQATNIKIQLQGRITVATQNAWLGDKSKIILITNVNGLTIDGSGGLIDGFGSSWWLCKKCPRPSVLSFNACNGLSVSYLSIINSPKAHITINGCVGATFSHITIQSPGTSPNTDGIDISSSKNILIKDSNIAAGDDCIAIIGDSSYINATGIACGPGHGISIGSLGRDNGHDKVEQVHVYNCSFTKTTNGARIKTFQGGPGYARNIIYEKITLTQAYNPIIIDQNYVDLKNGGGVQVSGVTFRGFKGTSADDKAITLACSSQGCFNIVLDQVSITSSVPGKPASCSCINAHGTATSTVPNCTSLMK</sequence>
<dbReference type="InterPro" id="IPR006626">
    <property type="entry name" value="PbH1"/>
</dbReference>
<dbReference type="AlphaFoldDB" id="A0AAN9RT31"/>
<keyword evidence="10" id="KW-0732">Signal</keyword>
<organism evidence="11 12">
    <name type="scientific">Phaseolus coccineus</name>
    <name type="common">Scarlet runner bean</name>
    <name type="synonym">Phaseolus multiflorus</name>
    <dbReference type="NCBI Taxonomy" id="3886"/>
    <lineage>
        <taxon>Eukaryota</taxon>
        <taxon>Viridiplantae</taxon>
        <taxon>Streptophyta</taxon>
        <taxon>Embryophyta</taxon>
        <taxon>Tracheophyta</taxon>
        <taxon>Spermatophyta</taxon>
        <taxon>Magnoliopsida</taxon>
        <taxon>eudicotyledons</taxon>
        <taxon>Gunneridae</taxon>
        <taxon>Pentapetalae</taxon>
        <taxon>rosids</taxon>
        <taxon>fabids</taxon>
        <taxon>Fabales</taxon>
        <taxon>Fabaceae</taxon>
        <taxon>Papilionoideae</taxon>
        <taxon>50 kb inversion clade</taxon>
        <taxon>NPAAA clade</taxon>
        <taxon>indigoferoid/millettioid clade</taxon>
        <taxon>Phaseoleae</taxon>
        <taxon>Phaseolus</taxon>
    </lineage>
</organism>
<keyword evidence="5 9" id="KW-0378">Hydrolase</keyword>
<dbReference type="PROSITE" id="PS00502">
    <property type="entry name" value="POLYGALACTURONASE"/>
    <property type="match status" value="1"/>
</dbReference>
<evidence type="ECO:0000256" key="10">
    <source>
        <dbReference type="SAM" id="SignalP"/>
    </source>
</evidence>
<keyword evidence="3" id="KW-0134">Cell wall</keyword>
<gene>
    <name evidence="11" type="ORF">VNO80_01642</name>
</gene>
<comment type="similarity">
    <text evidence="2 9">Belongs to the glycosyl hydrolase 28 family.</text>
</comment>
<dbReference type="InterPro" id="IPR000743">
    <property type="entry name" value="Glyco_hydro_28"/>
</dbReference>
<evidence type="ECO:0000256" key="7">
    <source>
        <dbReference type="ARBA" id="ARBA00023316"/>
    </source>
</evidence>
<dbReference type="GO" id="GO:0004650">
    <property type="term" value="F:polygalacturonase activity"/>
    <property type="evidence" value="ECO:0007669"/>
    <property type="project" value="InterPro"/>
</dbReference>